<dbReference type="Proteomes" id="UP000005744">
    <property type="component" value="Unassembled WGS sequence"/>
</dbReference>
<name>I3CCA0_9GAMM</name>
<dbReference type="InterPro" id="IPR036457">
    <property type="entry name" value="PPM-type-like_dom_sf"/>
</dbReference>
<evidence type="ECO:0000313" key="2">
    <source>
        <dbReference type="EMBL" id="EIJ41243.1"/>
    </source>
</evidence>
<dbReference type="STRING" id="395493.BegalDRAFT_0323"/>
<protein>
    <recommendedName>
        <fullName evidence="1">PPM-type phosphatase domain-containing protein</fullName>
    </recommendedName>
</protein>
<gene>
    <name evidence="2" type="ORF">BegalDRAFT_0323</name>
</gene>
<reference evidence="2 3" key="1">
    <citation type="submission" date="2011-11" db="EMBL/GenBank/DDBJ databases">
        <title>Improved High-Quality Draft sequence of Beggiatoa alba B18lD.</title>
        <authorList>
            <consortium name="US DOE Joint Genome Institute"/>
            <person name="Lucas S."/>
            <person name="Han J."/>
            <person name="Lapidus A."/>
            <person name="Cheng J.-F."/>
            <person name="Goodwin L."/>
            <person name="Pitluck S."/>
            <person name="Peters L."/>
            <person name="Mikhailova N."/>
            <person name="Held B."/>
            <person name="Detter J.C."/>
            <person name="Han C."/>
            <person name="Tapia R."/>
            <person name="Land M."/>
            <person name="Hauser L."/>
            <person name="Kyrpides N."/>
            <person name="Ivanova N."/>
            <person name="Pagani I."/>
            <person name="Samuel K."/>
            <person name="Teske A."/>
            <person name="Mueller J."/>
            <person name="Woyke T."/>
        </authorList>
    </citation>
    <scope>NUCLEOTIDE SEQUENCE [LARGE SCALE GENOMIC DNA]</scope>
    <source>
        <strain evidence="2 3">B18LD</strain>
    </source>
</reference>
<dbReference type="Gene3D" id="3.60.40.10">
    <property type="entry name" value="PPM-type phosphatase domain"/>
    <property type="match status" value="1"/>
</dbReference>
<feature type="domain" description="PPM-type phosphatase" evidence="1">
    <location>
        <begin position="17"/>
        <end position="253"/>
    </location>
</feature>
<dbReference type="eggNOG" id="COG0631">
    <property type="taxonomic scope" value="Bacteria"/>
</dbReference>
<dbReference type="RefSeq" id="WP_002683022.1">
    <property type="nucleotide sequence ID" value="NZ_JH600070.1"/>
</dbReference>
<evidence type="ECO:0000259" key="1">
    <source>
        <dbReference type="Pfam" id="PF13672"/>
    </source>
</evidence>
<dbReference type="OrthoDB" id="963478at2"/>
<keyword evidence="3" id="KW-1185">Reference proteome</keyword>
<dbReference type="Pfam" id="PF13672">
    <property type="entry name" value="PP2C_2"/>
    <property type="match status" value="1"/>
</dbReference>
<dbReference type="SUPFAM" id="SSF81606">
    <property type="entry name" value="PP2C-like"/>
    <property type="match status" value="1"/>
</dbReference>
<dbReference type="InterPro" id="IPR001932">
    <property type="entry name" value="PPM-type_phosphatase-like_dom"/>
</dbReference>
<proteinExistence type="predicted"/>
<evidence type="ECO:0000313" key="3">
    <source>
        <dbReference type="Proteomes" id="UP000005744"/>
    </source>
</evidence>
<dbReference type="EMBL" id="JH600070">
    <property type="protein sequence ID" value="EIJ41243.1"/>
    <property type="molecule type" value="Genomic_DNA"/>
</dbReference>
<dbReference type="HOGENOM" id="CLU_052010_0_0_6"/>
<accession>I3CCA0</accession>
<sequence length="273" mass="30892">MLAHYPIGWTIAACQQGASHRQTQLPCQDAFAIRHHRVHDKSCIALAVADGHGDKQYDLSQYGAQFAVTLAVEQLLEFFQHFYIEQRSIPLFINHFRQDFPRRMVRVWRNHVIQDIQRRSPHLSTEQMTAQLKRYGSTLLVALVLPELLLLGQLGDGDMLRLMTDGGTECPFQEDPHLLGNATFSLISNDADKYWQIRTVERHAGEALLLATDGLSNSFADEQQFHAFAHSLLVRVQQFGVSAVEQALPQWLNHYSDAGSGDDITLIVFGESR</sequence>
<dbReference type="AlphaFoldDB" id="I3CCA0"/>
<organism evidence="2 3">
    <name type="scientific">Beggiatoa alba B18LD</name>
    <dbReference type="NCBI Taxonomy" id="395493"/>
    <lineage>
        <taxon>Bacteria</taxon>
        <taxon>Pseudomonadati</taxon>
        <taxon>Pseudomonadota</taxon>
        <taxon>Gammaproteobacteria</taxon>
        <taxon>Thiotrichales</taxon>
        <taxon>Thiotrichaceae</taxon>
        <taxon>Beggiatoa</taxon>
    </lineage>
</organism>